<dbReference type="EMBL" id="JACOPF010000002">
    <property type="protein sequence ID" value="MBC5689279.1"/>
    <property type="molecule type" value="Genomic_DNA"/>
</dbReference>
<dbReference type="AlphaFoldDB" id="A0A923RQ78"/>
<organism evidence="4 5">
    <name type="scientific">Mediterraneibacter hominis</name>
    <dbReference type="NCBI Taxonomy" id="2763054"/>
    <lineage>
        <taxon>Bacteria</taxon>
        <taxon>Bacillati</taxon>
        <taxon>Bacillota</taxon>
        <taxon>Clostridia</taxon>
        <taxon>Lachnospirales</taxon>
        <taxon>Lachnospiraceae</taxon>
        <taxon>Mediterraneibacter</taxon>
    </lineage>
</organism>
<keyword evidence="2" id="KW-0378">Hydrolase</keyword>
<protein>
    <submittedName>
        <fullName evidence="4">Sulfatase</fullName>
    </submittedName>
</protein>
<dbReference type="SUPFAM" id="SSF53649">
    <property type="entry name" value="Alkaline phosphatase-like"/>
    <property type="match status" value="1"/>
</dbReference>
<accession>A0A923RQ78</accession>
<dbReference type="InterPro" id="IPR000917">
    <property type="entry name" value="Sulfatase_N"/>
</dbReference>
<evidence type="ECO:0000313" key="4">
    <source>
        <dbReference type="EMBL" id="MBC5689279.1"/>
    </source>
</evidence>
<sequence>MKAIMVMFDSLNRGMLPPYGYQDIQAPNFERLARRTVVFDNCYAGSMPCMPARRELHTGRYNFLHRSWGPLEPYDDSMPRILKENGIYTHITTDHWHYWEEGGCNYLNQYNSYEFVRGQEGDPFKGLIQFEEPAHLDGRKDFCGRQEFINRHYMQEEEQQSITQNFSNGLQFIRENHEADNWYLQLENYDPHEPFFTPEKYKEPYRDGYEGIMFDWPGYHEVVETPEQVAHCINEYKALVTMCDTYLGKVLDMMDEYDMWKDTMLIVNTDHGFMLGQHNWWGKMMMPYFNELVNIPLFIWDPRAKEAGVRRQALVQTIDLAPTLLEFFGQDIPKDMQGKPLDKTIKTDRPIREYALFGQHGVHVNITDGRYVYIRCPLPEREQELYNYIIEPTSYPGAITTEEIKTAKLHEGFSFTKGCPLLKIKGGYGIRTLNFPPKVLMEFGTLLYDLQEDPDQEHPIQDAQIEERMICAMVKLMKENDAPEEQYKRLGLEAYVV</sequence>
<evidence type="ECO:0000313" key="5">
    <source>
        <dbReference type="Proteomes" id="UP000652477"/>
    </source>
</evidence>
<gene>
    <name evidence="4" type="ORF">H8S37_10160</name>
</gene>
<dbReference type="PANTHER" id="PTHR45953">
    <property type="entry name" value="IDURONATE 2-SULFATASE"/>
    <property type="match status" value="1"/>
</dbReference>
<dbReference type="GO" id="GO:0008484">
    <property type="term" value="F:sulfuric ester hydrolase activity"/>
    <property type="evidence" value="ECO:0007669"/>
    <property type="project" value="TreeGrafter"/>
</dbReference>
<proteinExistence type="predicted"/>
<dbReference type="InterPro" id="IPR017850">
    <property type="entry name" value="Alkaline_phosphatase_core_sf"/>
</dbReference>
<dbReference type="GO" id="GO:0046872">
    <property type="term" value="F:metal ion binding"/>
    <property type="evidence" value="ECO:0007669"/>
    <property type="project" value="UniProtKB-KW"/>
</dbReference>
<dbReference type="CDD" id="cd16148">
    <property type="entry name" value="sulfatase_like"/>
    <property type="match status" value="1"/>
</dbReference>
<evidence type="ECO:0000256" key="2">
    <source>
        <dbReference type="ARBA" id="ARBA00022801"/>
    </source>
</evidence>
<reference evidence="4" key="1">
    <citation type="submission" date="2020-08" db="EMBL/GenBank/DDBJ databases">
        <title>Genome public.</title>
        <authorList>
            <person name="Liu C."/>
            <person name="Sun Q."/>
        </authorList>
    </citation>
    <scope>NUCLEOTIDE SEQUENCE</scope>
    <source>
        <strain evidence="4">NSJ-55</strain>
    </source>
</reference>
<dbReference type="Gene3D" id="3.40.720.10">
    <property type="entry name" value="Alkaline Phosphatase, subunit A"/>
    <property type="match status" value="1"/>
</dbReference>
<comment type="caution">
    <text evidence="4">The sequence shown here is derived from an EMBL/GenBank/DDBJ whole genome shotgun (WGS) entry which is preliminary data.</text>
</comment>
<name>A0A923RQ78_9FIRM</name>
<dbReference type="RefSeq" id="WP_186875953.1">
    <property type="nucleotide sequence ID" value="NZ_JACOPF010000002.1"/>
</dbReference>
<dbReference type="GO" id="GO:0005737">
    <property type="term" value="C:cytoplasm"/>
    <property type="evidence" value="ECO:0007669"/>
    <property type="project" value="TreeGrafter"/>
</dbReference>
<dbReference type="PANTHER" id="PTHR45953:SF1">
    <property type="entry name" value="IDURONATE 2-SULFATASE"/>
    <property type="match status" value="1"/>
</dbReference>
<evidence type="ECO:0000256" key="1">
    <source>
        <dbReference type="ARBA" id="ARBA00022723"/>
    </source>
</evidence>
<keyword evidence="1" id="KW-0479">Metal-binding</keyword>
<feature type="domain" description="Sulfatase N-terminal" evidence="3">
    <location>
        <begin position="4"/>
        <end position="329"/>
    </location>
</feature>
<dbReference type="Proteomes" id="UP000652477">
    <property type="component" value="Unassembled WGS sequence"/>
</dbReference>
<keyword evidence="5" id="KW-1185">Reference proteome</keyword>
<evidence type="ECO:0000259" key="3">
    <source>
        <dbReference type="Pfam" id="PF00884"/>
    </source>
</evidence>
<dbReference type="Pfam" id="PF00884">
    <property type="entry name" value="Sulfatase"/>
    <property type="match status" value="1"/>
</dbReference>